<organism evidence="8 9">
    <name type="scientific">Ectocarpus siliculosus</name>
    <name type="common">Brown alga</name>
    <name type="synonym">Conferva siliculosa</name>
    <dbReference type="NCBI Taxonomy" id="2880"/>
    <lineage>
        <taxon>Eukaryota</taxon>
        <taxon>Sar</taxon>
        <taxon>Stramenopiles</taxon>
        <taxon>Ochrophyta</taxon>
        <taxon>PX clade</taxon>
        <taxon>Phaeophyceae</taxon>
        <taxon>Ectocarpales</taxon>
        <taxon>Ectocarpaceae</taxon>
        <taxon>Ectocarpus</taxon>
    </lineage>
</organism>
<dbReference type="GO" id="GO:0005737">
    <property type="term" value="C:cytoplasm"/>
    <property type="evidence" value="ECO:0007669"/>
    <property type="project" value="UniProtKB-ARBA"/>
</dbReference>
<keyword evidence="9" id="KW-1185">Reference proteome</keyword>
<dbReference type="InterPro" id="IPR011012">
    <property type="entry name" value="Longin-like_dom_sf"/>
</dbReference>
<proteinExistence type="inferred from homology"/>
<dbReference type="OrthoDB" id="371463at2759"/>
<dbReference type="AlphaFoldDB" id="D8LPP6"/>
<evidence type="ECO:0000313" key="9">
    <source>
        <dbReference type="Proteomes" id="UP000002630"/>
    </source>
</evidence>
<gene>
    <name evidence="8" type="primary">APS3</name>
    <name evidence="8" type="ORF">Esi_0053_0030</name>
</gene>
<evidence type="ECO:0000259" key="7">
    <source>
        <dbReference type="Pfam" id="PF01217"/>
    </source>
</evidence>
<evidence type="ECO:0000256" key="3">
    <source>
        <dbReference type="ARBA" id="ARBA00022448"/>
    </source>
</evidence>
<dbReference type="GO" id="GO:0006886">
    <property type="term" value="P:intracellular protein transport"/>
    <property type="evidence" value="ECO:0007669"/>
    <property type="project" value="UniProtKB-UniRule"/>
</dbReference>
<dbReference type="InterPro" id="IPR022775">
    <property type="entry name" value="AP_mu_sigma_su"/>
</dbReference>
<dbReference type="OMA" id="GHVVETN"/>
<dbReference type="Gene3D" id="3.30.450.60">
    <property type="match status" value="1"/>
</dbReference>
<dbReference type="GO" id="GO:0012505">
    <property type="term" value="C:endomembrane system"/>
    <property type="evidence" value="ECO:0007669"/>
    <property type="project" value="UniProtKB-SubCell"/>
</dbReference>
<evidence type="ECO:0000256" key="2">
    <source>
        <dbReference type="ARBA" id="ARBA00006972"/>
    </source>
</evidence>
<dbReference type="InParanoid" id="D8LPP6"/>
<accession>D8LPP6</accession>
<dbReference type="SUPFAM" id="SSF64356">
    <property type="entry name" value="SNARE-like"/>
    <property type="match status" value="1"/>
</dbReference>
<comment type="similarity">
    <text evidence="2 6">Belongs to the adaptor complexes small subunit family.</text>
</comment>
<evidence type="ECO:0000256" key="5">
    <source>
        <dbReference type="ARBA" id="ARBA00023136"/>
    </source>
</evidence>
<comment type="subcellular location">
    <subcellularLocation>
        <location evidence="1">Endomembrane system</location>
    </subcellularLocation>
</comment>
<dbReference type="eggNOG" id="KOG0934">
    <property type="taxonomic scope" value="Eukaryota"/>
</dbReference>
<dbReference type="InterPro" id="IPR016635">
    <property type="entry name" value="AP_complex_ssu"/>
</dbReference>
<dbReference type="EMBL" id="FN649738">
    <property type="protein sequence ID" value="CBN77351.1"/>
    <property type="molecule type" value="Genomic_DNA"/>
</dbReference>
<evidence type="ECO:0000256" key="6">
    <source>
        <dbReference type="PIRNR" id="PIRNR015588"/>
    </source>
</evidence>
<dbReference type="Proteomes" id="UP000002630">
    <property type="component" value="Linkage Group LG13"/>
</dbReference>
<keyword evidence="5 6" id="KW-0472">Membrane</keyword>
<dbReference type="STRING" id="2880.D8LPP6"/>
<protein>
    <recommendedName>
        <fullName evidence="6">AP complex subunit sigma</fullName>
    </recommendedName>
</protein>
<dbReference type="CDD" id="cd14832">
    <property type="entry name" value="AP4_sigma"/>
    <property type="match status" value="1"/>
</dbReference>
<reference evidence="8 9" key="1">
    <citation type="journal article" date="2010" name="Nature">
        <title>The Ectocarpus genome and the independent evolution of multicellularity in brown algae.</title>
        <authorList>
            <person name="Cock J.M."/>
            <person name="Sterck L."/>
            <person name="Rouze P."/>
            <person name="Scornet D."/>
            <person name="Allen A.E."/>
            <person name="Amoutzias G."/>
            <person name="Anthouard V."/>
            <person name="Artiguenave F."/>
            <person name="Aury J.M."/>
            <person name="Badger J.H."/>
            <person name="Beszteri B."/>
            <person name="Billiau K."/>
            <person name="Bonnet E."/>
            <person name="Bothwell J.H."/>
            <person name="Bowler C."/>
            <person name="Boyen C."/>
            <person name="Brownlee C."/>
            <person name="Carrano C.J."/>
            <person name="Charrier B."/>
            <person name="Cho G.Y."/>
            <person name="Coelho S.M."/>
            <person name="Collen J."/>
            <person name="Corre E."/>
            <person name="Da Silva C."/>
            <person name="Delage L."/>
            <person name="Delaroque N."/>
            <person name="Dittami S.M."/>
            <person name="Doulbeau S."/>
            <person name="Elias M."/>
            <person name="Farnham G."/>
            <person name="Gachon C.M."/>
            <person name="Gschloessl B."/>
            <person name="Heesch S."/>
            <person name="Jabbari K."/>
            <person name="Jubin C."/>
            <person name="Kawai H."/>
            <person name="Kimura K."/>
            <person name="Kloareg B."/>
            <person name="Kupper F.C."/>
            <person name="Lang D."/>
            <person name="Le Bail A."/>
            <person name="Leblanc C."/>
            <person name="Lerouge P."/>
            <person name="Lohr M."/>
            <person name="Lopez P.J."/>
            <person name="Martens C."/>
            <person name="Maumus F."/>
            <person name="Michel G."/>
            <person name="Miranda-Saavedra D."/>
            <person name="Morales J."/>
            <person name="Moreau H."/>
            <person name="Motomura T."/>
            <person name="Nagasato C."/>
            <person name="Napoli C.A."/>
            <person name="Nelson D.R."/>
            <person name="Nyvall-Collen P."/>
            <person name="Peters A.F."/>
            <person name="Pommier C."/>
            <person name="Potin P."/>
            <person name="Poulain J."/>
            <person name="Quesneville H."/>
            <person name="Read B."/>
            <person name="Rensing S.A."/>
            <person name="Ritter A."/>
            <person name="Rousvoal S."/>
            <person name="Samanta M."/>
            <person name="Samson G."/>
            <person name="Schroeder D.C."/>
            <person name="Segurens B."/>
            <person name="Strittmatter M."/>
            <person name="Tonon T."/>
            <person name="Tregear J.W."/>
            <person name="Valentin K."/>
            <person name="von Dassow P."/>
            <person name="Yamagishi T."/>
            <person name="Van de Peer Y."/>
            <person name="Wincker P."/>
        </authorList>
    </citation>
    <scope>NUCLEOTIDE SEQUENCE [LARGE SCALE GENOMIC DNA]</scope>
    <source>
        <strain evidence="9">Ec32 / CCAP1310/4</strain>
    </source>
</reference>
<evidence type="ECO:0000256" key="1">
    <source>
        <dbReference type="ARBA" id="ARBA00004308"/>
    </source>
</evidence>
<dbReference type="PANTHER" id="PTHR11753">
    <property type="entry name" value="ADAPTOR COMPLEXES SMALL SUBUNIT FAMILY"/>
    <property type="match status" value="1"/>
</dbReference>
<dbReference type="Pfam" id="PF01217">
    <property type="entry name" value="Clat_adaptor_s"/>
    <property type="match status" value="1"/>
</dbReference>
<dbReference type="PIRSF" id="PIRSF015588">
    <property type="entry name" value="AP_complex_sigma"/>
    <property type="match status" value="1"/>
</dbReference>
<dbReference type="FunFam" id="3.30.450.60:FF:000010">
    <property type="entry name" value="AP complex subunit sigma"/>
    <property type="match status" value="1"/>
</dbReference>
<sequence>MIKFVLMVNKMGQTRVSSYYDWMPIPERVALEAEVVRRCFSRSELQCSFFEFRGYKIIYRRYASLFFIVGVGVDSDDENELGVLEFIHCLVETLDKYFQSVCELDIMFNLEKTHFILDEMVLNGYICEGNRENVLKPLLLMDSSSHAGDSVFGSKSS</sequence>
<keyword evidence="4 6" id="KW-0653">Protein transport</keyword>
<evidence type="ECO:0000313" key="8">
    <source>
        <dbReference type="EMBL" id="CBN77351.1"/>
    </source>
</evidence>
<feature type="domain" description="AP complex mu/sigma subunit" evidence="7">
    <location>
        <begin position="1"/>
        <end position="143"/>
    </location>
</feature>
<dbReference type="EMBL" id="FN648741">
    <property type="protein sequence ID" value="CBN77351.1"/>
    <property type="molecule type" value="Genomic_DNA"/>
</dbReference>
<keyword evidence="3 6" id="KW-0813">Transport</keyword>
<evidence type="ECO:0000256" key="4">
    <source>
        <dbReference type="ARBA" id="ARBA00022927"/>
    </source>
</evidence>
<dbReference type="FunCoup" id="D8LPP6">
    <property type="interactions" value="27"/>
</dbReference>
<name>D8LPP6_ECTSI</name>